<evidence type="ECO:0000313" key="17">
    <source>
        <dbReference type="Proteomes" id="UP001522462"/>
    </source>
</evidence>
<comment type="subunit">
    <text evidence="12">Monomer. Binds crRNA and tracrRNA.</text>
</comment>
<evidence type="ECO:0000256" key="1">
    <source>
        <dbReference type="ARBA" id="ARBA00001946"/>
    </source>
</evidence>
<evidence type="ECO:0000256" key="13">
    <source>
        <dbReference type="PROSITE-ProRule" id="PRU01085"/>
    </source>
</evidence>
<dbReference type="PROSITE" id="PS51749">
    <property type="entry name" value="HNH_CAS9"/>
    <property type="match status" value="1"/>
</dbReference>
<comment type="similarity">
    <text evidence="2">Belongs to the CRISPR-associated protein Cas9 family. Subtype II-A subfamily.</text>
</comment>
<evidence type="ECO:0000256" key="8">
    <source>
        <dbReference type="ARBA" id="ARBA00022884"/>
    </source>
</evidence>
<keyword evidence="3 13" id="KW-0540">Nuclease</keyword>
<dbReference type="EMBL" id="JAAEDA010000003">
    <property type="protein sequence ID" value="MCJ1976936.1"/>
    <property type="molecule type" value="Genomic_DNA"/>
</dbReference>
<proteinExistence type="inferred from homology"/>
<keyword evidence="5 13" id="KW-0255">Endonuclease</keyword>
<keyword evidence="7" id="KW-0460">Magnesium</keyword>
<accession>A0ABT0AK85</accession>
<dbReference type="Pfam" id="PF13395">
    <property type="entry name" value="HNH_4"/>
    <property type="match status" value="1"/>
</dbReference>
<keyword evidence="10 13" id="KW-0238">DNA-binding</keyword>
<evidence type="ECO:0000256" key="4">
    <source>
        <dbReference type="ARBA" id="ARBA00022723"/>
    </source>
</evidence>
<keyword evidence="11" id="KW-0464">Manganese</keyword>
<dbReference type="InterPro" id="IPR028629">
    <property type="entry name" value="Cas9"/>
</dbReference>
<evidence type="ECO:0000256" key="10">
    <source>
        <dbReference type="ARBA" id="ARBA00023125"/>
    </source>
</evidence>
<evidence type="ECO:0000259" key="15">
    <source>
        <dbReference type="PROSITE" id="PS51749"/>
    </source>
</evidence>
<evidence type="ECO:0000256" key="14">
    <source>
        <dbReference type="SAM" id="Coils"/>
    </source>
</evidence>
<gene>
    <name evidence="16" type="primary">cas9</name>
    <name evidence="16" type="ORF">GYN19_03055</name>
</gene>
<dbReference type="Proteomes" id="UP001522462">
    <property type="component" value="Unassembled WGS sequence"/>
</dbReference>
<evidence type="ECO:0000256" key="2">
    <source>
        <dbReference type="ARBA" id="ARBA00005244"/>
    </source>
</evidence>
<dbReference type="InterPro" id="IPR032240">
    <property type="entry name" value="Cas9_REC"/>
</dbReference>
<keyword evidence="14" id="KW-0175">Coiled coil</keyword>
<evidence type="ECO:0000256" key="11">
    <source>
        <dbReference type="ARBA" id="ARBA00023211"/>
    </source>
</evidence>
<evidence type="ECO:0000313" key="16">
    <source>
        <dbReference type="EMBL" id="MCJ1976936.1"/>
    </source>
</evidence>
<feature type="coiled-coil region" evidence="14">
    <location>
        <begin position="323"/>
        <end position="350"/>
    </location>
</feature>
<dbReference type="GO" id="GO:0004519">
    <property type="term" value="F:endonuclease activity"/>
    <property type="evidence" value="ECO:0007669"/>
    <property type="project" value="UniProtKB-KW"/>
</dbReference>
<dbReference type="Pfam" id="PF16592">
    <property type="entry name" value="Cas9_REC"/>
    <property type="match status" value="1"/>
</dbReference>
<comment type="cofactor">
    <cofactor evidence="1">
        <name>Mg(2+)</name>
        <dbReference type="ChEBI" id="CHEBI:18420"/>
    </cofactor>
</comment>
<keyword evidence="4" id="KW-0479">Metal-binding</keyword>
<dbReference type="InterPro" id="IPR033114">
    <property type="entry name" value="HNH_CAS9"/>
</dbReference>
<name>A0ABT0AK85_9LACT</name>
<keyword evidence="8" id="KW-0694">RNA-binding</keyword>
<keyword evidence="9" id="KW-0051">Antiviral defense</keyword>
<evidence type="ECO:0000256" key="5">
    <source>
        <dbReference type="ARBA" id="ARBA00022759"/>
    </source>
</evidence>
<sequence>MGKDYTIGLDIGTNSVGWAVIDDEFELVKGKKIIKANYNLNEHKVYTNKSKKSGQLKPEVYNLKQNTNMWGVRLFEEGQVAADRRLKRTARRRLARRKWRLTQLQKMFYEPLQTVDINFFRRLDESFLQYEDKGIKDSYPLFRTEIEEKKYYQQFPTISHLKKRLVDNVICLRDDNGQTVWQKLKDDEKKADLREIYLAIHHIMKYRGHFLFEEFSLESDNFEEVLNDFVDKFNQYFVVQSDNSLVGKPLNLTEGQVLEVVTDKSKSKSAQQYDLVDLADMQSDIQKAYKNILAGIVGNKLNLKTIFGKVVSEDVDWDEIKSESSFQFSKENIEEEIENLREELGDDLIDLVLTAKSLYDAISLKKILDINDKNSKAIFSTSMVERYEKHKLELKELKHVIKREFPNKFEEVFKSDSKINNYKNYVKQWTKIDKRKTKVKEADFYDYIKGILKASKTEAAENIRFKIEQGDYLRKQRTFDNGSIPHQVHEQELKLILKNQAIFYPFLTDISDNILKMFNFRVPYYVGPLVNNKNKDNSVAAWLVKNEGEEATSITPWNFEAVVNSDDSALAFIERMTGNDTYLTNEKALPKNSLLYQKFTVFNELTKIRYRDNQGKLQYFTKDEKSEIFDKFFKVLTSVSGKNLQDYLASKGIESSYLKGLDKGFKGKFNASFSSYIVLSKILGDKAKLDDVMNQDMWEDIVKMMTVFEDKKILKRQIERKYTNILSLSEIKKLSKKHFTGWGRLSYKLIDGIRDNEFNKTILDFLMTDGSHRNLMQLINDDALTFKIQIEKDNSSQEIDLSYDFIANISGSPAIKKGIWQSLKIVKEIEDIMGDSPKNIVIEFARENELSKRTKSAIKTLKDIFANFNEKDKEVSQELIKLDDKVKLSKRERLYFMQNGKDMYTGLPLDFDKLSTYDIDHIYPQSLTKDDSYDNTVLVSSKANRGKSSEVISMEVQNARQGLWGSLSKAGLVSPRKLLYLNTKTLTDDIKDGFINRQLVETHKFKYKTLEIPSNVYRIITY</sequence>
<dbReference type="Gene3D" id="3.30.420.10">
    <property type="entry name" value="Ribonuclease H-like superfamily/Ribonuclease H"/>
    <property type="match status" value="1"/>
</dbReference>
<evidence type="ECO:0000256" key="7">
    <source>
        <dbReference type="ARBA" id="ARBA00022842"/>
    </source>
</evidence>
<dbReference type="RefSeq" id="WP_243913841.1">
    <property type="nucleotide sequence ID" value="NZ_JAAEDA010000003.1"/>
</dbReference>
<protein>
    <submittedName>
        <fullName evidence="16">Type II CRISPR RNA-guided endonuclease Cas9</fullName>
    </submittedName>
</protein>
<evidence type="ECO:0000256" key="12">
    <source>
        <dbReference type="ARBA" id="ARBA00046380"/>
    </source>
</evidence>
<dbReference type="Gene3D" id="1.10.30.50">
    <property type="match status" value="1"/>
</dbReference>
<keyword evidence="17" id="KW-1185">Reference proteome</keyword>
<keyword evidence="6 13" id="KW-0378">Hydrolase</keyword>
<organism evidence="16 17">
    <name type="scientific">Pseudolactococcus paracarnosus</name>
    <dbReference type="NCBI Taxonomy" id="2749962"/>
    <lineage>
        <taxon>Bacteria</taxon>
        <taxon>Bacillati</taxon>
        <taxon>Bacillota</taxon>
        <taxon>Bacilli</taxon>
        <taxon>Lactobacillales</taxon>
        <taxon>Streptococcaceae</taxon>
        <taxon>Pseudolactococcus</taxon>
    </lineage>
</organism>
<reference evidence="16 17" key="1">
    <citation type="journal article" date="2022" name="Microbiol. Res.">
        <title>Comparative genome analysis, predicted lifestyle and antimicrobial strategies of Lactococcus carnosus and Lactococcus paracarnosus isolated from meat.</title>
        <authorList>
            <person name="Werum V."/>
            <person name="Ehrmann M."/>
            <person name="Vogel R."/>
            <person name="Hilgarth M."/>
        </authorList>
    </citation>
    <scope>NUCLEOTIDE SEQUENCE [LARGE SCALE GENOMIC DNA]</scope>
    <source>
        <strain evidence="16 17">TMW21897</strain>
    </source>
</reference>
<comment type="caution">
    <text evidence="16">The sequence shown here is derived from an EMBL/GenBank/DDBJ whole genome shotgun (WGS) entry which is preliminary data.</text>
</comment>
<evidence type="ECO:0000256" key="9">
    <source>
        <dbReference type="ARBA" id="ARBA00023118"/>
    </source>
</evidence>
<dbReference type="NCBIfam" id="TIGR01865">
    <property type="entry name" value="cas_Csn1"/>
    <property type="match status" value="1"/>
</dbReference>
<evidence type="ECO:0000256" key="3">
    <source>
        <dbReference type="ARBA" id="ARBA00022722"/>
    </source>
</evidence>
<dbReference type="InterPro" id="IPR036397">
    <property type="entry name" value="RNaseH_sf"/>
</dbReference>
<feature type="domain" description="HNH Cas9-type" evidence="15">
    <location>
        <begin position="843"/>
        <end position="999"/>
    </location>
</feature>
<evidence type="ECO:0000256" key="6">
    <source>
        <dbReference type="ARBA" id="ARBA00022801"/>
    </source>
</evidence>
<dbReference type="InterPro" id="IPR003615">
    <property type="entry name" value="HNH_nuc"/>
</dbReference>